<dbReference type="Pfam" id="PF04773">
    <property type="entry name" value="FecR"/>
    <property type="match status" value="1"/>
</dbReference>
<dbReference type="Gene3D" id="3.55.50.30">
    <property type="match status" value="1"/>
</dbReference>
<evidence type="ECO:0000256" key="1">
    <source>
        <dbReference type="SAM" id="Phobius"/>
    </source>
</evidence>
<dbReference type="AlphaFoldDB" id="A0A1H9QP01"/>
<dbReference type="Pfam" id="PF16344">
    <property type="entry name" value="FecR_C"/>
    <property type="match status" value="1"/>
</dbReference>
<protein>
    <submittedName>
        <fullName evidence="4">FecR family protein</fullName>
    </submittedName>
</protein>
<keyword evidence="1" id="KW-1133">Transmembrane helix</keyword>
<name>A0A1H9QP01_9SPHI</name>
<feature type="transmembrane region" description="Helical" evidence="1">
    <location>
        <begin position="77"/>
        <end position="95"/>
    </location>
</feature>
<dbReference type="EMBL" id="FOGG01000012">
    <property type="protein sequence ID" value="SER62140.1"/>
    <property type="molecule type" value="Genomic_DNA"/>
</dbReference>
<dbReference type="OrthoDB" id="697544at2"/>
<dbReference type="Gene3D" id="2.60.120.1440">
    <property type="match status" value="1"/>
</dbReference>
<feature type="domain" description="Protein FecR C-terminal" evidence="3">
    <location>
        <begin position="247"/>
        <end position="311"/>
    </location>
</feature>
<evidence type="ECO:0000313" key="4">
    <source>
        <dbReference type="EMBL" id="SER62140.1"/>
    </source>
</evidence>
<accession>A0A1H9QP01</accession>
<evidence type="ECO:0000259" key="2">
    <source>
        <dbReference type="Pfam" id="PF04773"/>
    </source>
</evidence>
<keyword evidence="5" id="KW-1185">Reference proteome</keyword>
<dbReference type="PIRSF" id="PIRSF018266">
    <property type="entry name" value="FecR"/>
    <property type="match status" value="1"/>
</dbReference>
<reference evidence="4 5" key="1">
    <citation type="submission" date="2016-10" db="EMBL/GenBank/DDBJ databases">
        <authorList>
            <person name="de Groot N.N."/>
        </authorList>
    </citation>
    <scope>NUCLEOTIDE SEQUENCE [LARGE SCALE GENOMIC DNA]</scope>
    <source>
        <strain evidence="4 5">DSM 18610</strain>
    </source>
</reference>
<dbReference type="InterPro" id="IPR032508">
    <property type="entry name" value="FecR_C"/>
</dbReference>
<gene>
    <name evidence="4" type="ORF">SAMN04488023_11282</name>
</gene>
<dbReference type="RefSeq" id="WP_090884454.1">
    <property type="nucleotide sequence ID" value="NZ_FOGG01000012.1"/>
</dbReference>
<feature type="domain" description="FecR protein" evidence="2">
    <location>
        <begin position="112"/>
        <end position="202"/>
    </location>
</feature>
<dbReference type="STRING" id="390241.SAMN04488023_11282"/>
<evidence type="ECO:0000259" key="3">
    <source>
        <dbReference type="Pfam" id="PF16344"/>
    </source>
</evidence>
<dbReference type="InterPro" id="IPR012373">
    <property type="entry name" value="Ferrdict_sens_TM"/>
</dbReference>
<dbReference type="Proteomes" id="UP000199572">
    <property type="component" value="Unassembled WGS sequence"/>
</dbReference>
<keyword evidence="1" id="KW-0472">Membrane</keyword>
<dbReference type="GO" id="GO:0016989">
    <property type="term" value="F:sigma factor antagonist activity"/>
    <property type="evidence" value="ECO:0007669"/>
    <property type="project" value="TreeGrafter"/>
</dbReference>
<keyword evidence="1" id="KW-0812">Transmembrane</keyword>
<dbReference type="InterPro" id="IPR006860">
    <property type="entry name" value="FecR"/>
</dbReference>
<organism evidence="4 5">
    <name type="scientific">Pedobacter rhizosphaerae</name>
    <dbReference type="NCBI Taxonomy" id="390241"/>
    <lineage>
        <taxon>Bacteria</taxon>
        <taxon>Pseudomonadati</taxon>
        <taxon>Bacteroidota</taxon>
        <taxon>Sphingobacteriia</taxon>
        <taxon>Sphingobacteriales</taxon>
        <taxon>Sphingobacteriaceae</taxon>
        <taxon>Pedobacter</taxon>
    </lineage>
</organism>
<sequence>MQKEEFFQLTDKINDGSANEAELELYIKYFNSFQTSSVWDEKEMGDEQTRGQMLLAAIDRSIAAPLPVKRLKLNLKWVASIAAILVVAVAAFWFINVNHPVVDNVANYANQTSTNTNELIQLPDGSTVILSAGSTMSYSSIPGKIPVREVKLKGQAFFDVKHIDQQPFIVRTESVTTHVLGTAFEVNANGGKIIVTVARGKVGVTKDGKQLGMLTPNKQVIYDKARDKSTIHDINAKKTSSWSNGDLVFTNITVGHAANFLQQRFNVNIIVKDEALAKQQFTTKLFENQSLTEILTLICDFNNAEYTFNESTKLVTIKPKN</sequence>
<proteinExistence type="predicted"/>
<evidence type="ECO:0000313" key="5">
    <source>
        <dbReference type="Proteomes" id="UP000199572"/>
    </source>
</evidence>
<dbReference type="PANTHER" id="PTHR30273">
    <property type="entry name" value="PERIPLASMIC SIGNAL SENSOR AND SIGMA FACTOR ACTIVATOR FECR-RELATED"/>
    <property type="match status" value="1"/>
</dbReference>
<dbReference type="PANTHER" id="PTHR30273:SF2">
    <property type="entry name" value="PROTEIN FECR"/>
    <property type="match status" value="1"/>
</dbReference>